<evidence type="ECO:0000313" key="8">
    <source>
        <dbReference type="Proteomes" id="UP000283523"/>
    </source>
</evidence>
<evidence type="ECO:0000256" key="2">
    <source>
        <dbReference type="ARBA" id="ARBA00022670"/>
    </source>
</evidence>
<feature type="domain" description="PDZ" evidence="6">
    <location>
        <begin position="88"/>
        <end position="153"/>
    </location>
</feature>
<dbReference type="RefSeq" id="WP_119668749.1">
    <property type="nucleotide sequence ID" value="NZ_QXED01000004.1"/>
</dbReference>
<dbReference type="CDD" id="cd07560">
    <property type="entry name" value="Peptidase_S41_CPP"/>
    <property type="match status" value="1"/>
</dbReference>
<protein>
    <submittedName>
        <fullName evidence="7">S41 family peptidase</fullName>
    </submittedName>
</protein>
<dbReference type="InterPro" id="IPR041489">
    <property type="entry name" value="PDZ_6"/>
</dbReference>
<dbReference type="SMART" id="SM00228">
    <property type="entry name" value="PDZ"/>
    <property type="match status" value="1"/>
</dbReference>
<dbReference type="Pfam" id="PF17820">
    <property type="entry name" value="PDZ_6"/>
    <property type="match status" value="1"/>
</dbReference>
<dbReference type="CDD" id="cd06782">
    <property type="entry name" value="cpPDZ_CPP-like"/>
    <property type="match status" value="1"/>
</dbReference>
<keyword evidence="4 5" id="KW-0720">Serine protease</keyword>
<dbReference type="SUPFAM" id="SSF50156">
    <property type="entry name" value="PDZ domain-like"/>
    <property type="match status" value="1"/>
</dbReference>
<dbReference type="InterPro" id="IPR029045">
    <property type="entry name" value="ClpP/crotonase-like_dom_sf"/>
</dbReference>
<dbReference type="AlphaFoldDB" id="A0A418M8Z6"/>
<evidence type="ECO:0000256" key="1">
    <source>
        <dbReference type="ARBA" id="ARBA00009179"/>
    </source>
</evidence>
<evidence type="ECO:0000313" key="7">
    <source>
        <dbReference type="EMBL" id="RIV22565.1"/>
    </source>
</evidence>
<dbReference type="Gene3D" id="3.90.226.10">
    <property type="entry name" value="2-enoyl-CoA Hydratase, Chain A, domain 1"/>
    <property type="match status" value="1"/>
</dbReference>
<keyword evidence="2 5" id="KW-0645">Protease</keyword>
<keyword evidence="3 5" id="KW-0378">Hydrolase</keyword>
<proteinExistence type="inferred from homology"/>
<dbReference type="PROSITE" id="PS50106">
    <property type="entry name" value="PDZ"/>
    <property type="match status" value="1"/>
</dbReference>
<dbReference type="InterPro" id="IPR004447">
    <property type="entry name" value="Peptidase_S41A"/>
</dbReference>
<dbReference type="SMART" id="SM00245">
    <property type="entry name" value="TSPc"/>
    <property type="match status" value="1"/>
</dbReference>
<accession>A0A418M8Z6</accession>
<dbReference type="GO" id="GO:0030288">
    <property type="term" value="C:outer membrane-bounded periplasmic space"/>
    <property type="evidence" value="ECO:0007669"/>
    <property type="project" value="TreeGrafter"/>
</dbReference>
<dbReference type="GO" id="GO:0007165">
    <property type="term" value="P:signal transduction"/>
    <property type="evidence" value="ECO:0007669"/>
    <property type="project" value="TreeGrafter"/>
</dbReference>
<dbReference type="InterPro" id="IPR005151">
    <property type="entry name" value="Tail-specific_protease"/>
</dbReference>
<dbReference type="Proteomes" id="UP000283523">
    <property type="component" value="Unassembled WGS sequence"/>
</dbReference>
<dbReference type="PANTHER" id="PTHR32060">
    <property type="entry name" value="TAIL-SPECIFIC PROTEASE"/>
    <property type="match status" value="1"/>
</dbReference>
<evidence type="ECO:0000256" key="5">
    <source>
        <dbReference type="RuleBase" id="RU004404"/>
    </source>
</evidence>
<name>A0A418M8Z6_9BACT</name>
<reference evidence="7 8" key="1">
    <citation type="submission" date="2018-08" db="EMBL/GenBank/DDBJ databases">
        <title>Fibrisoma montanum sp. nov., isolated from Danxia mountain soil.</title>
        <authorList>
            <person name="Huang Y."/>
        </authorList>
    </citation>
    <scope>NUCLEOTIDE SEQUENCE [LARGE SCALE GENOMIC DNA]</scope>
    <source>
        <strain evidence="7 8">HYT19</strain>
    </source>
</reference>
<dbReference type="EMBL" id="QXED01000004">
    <property type="protein sequence ID" value="RIV22565.1"/>
    <property type="molecule type" value="Genomic_DNA"/>
</dbReference>
<dbReference type="OrthoDB" id="9812068at2"/>
<dbReference type="InterPro" id="IPR036034">
    <property type="entry name" value="PDZ_sf"/>
</dbReference>
<comment type="similarity">
    <text evidence="1 5">Belongs to the peptidase S41A family.</text>
</comment>
<dbReference type="GO" id="GO:0008236">
    <property type="term" value="F:serine-type peptidase activity"/>
    <property type="evidence" value="ECO:0007669"/>
    <property type="project" value="UniProtKB-KW"/>
</dbReference>
<evidence type="ECO:0000259" key="6">
    <source>
        <dbReference type="PROSITE" id="PS50106"/>
    </source>
</evidence>
<organism evidence="7 8">
    <name type="scientific">Fibrisoma montanum</name>
    <dbReference type="NCBI Taxonomy" id="2305895"/>
    <lineage>
        <taxon>Bacteria</taxon>
        <taxon>Pseudomonadati</taxon>
        <taxon>Bacteroidota</taxon>
        <taxon>Cytophagia</taxon>
        <taxon>Cytophagales</taxon>
        <taxon>Spirosomataceae</taxon>
        <taxon>Fibrisoma</taxon>
    </lineage>
</organism>
<gene>
    <name evidence="7" type="ORF">DYU11_16255</name>
</gene>
<evidence type="ECO:0000256" key="4">
    <source>
        <dbReference type="ARBA" id="ARBA00022825"/>
    </source>
</evidence>
<dbReference type="GO" id="GO:0006508">
    <property type="term" value="P:proteolysis"/>
    <property type="evidence" value="ECO:0007669"/>
    <property type="project" value="UniProtKB-KW"/>
</dbReference>
<dbReference type="Pfam" id="PF03572">
    <property type="entry name" value="Peptidase_S41"/>
    <property type="match status" value="1"/>
</dbReference>
<evidence type="ECO:0000256" key="3">
    <source>
        <dbReference type="ARBA" id="ARBA00022801"/>
    </source>
</evidence>
<dbReference type="NCBIfam" id="TIGR00225">
    <property type="entry name" value="prc"/>
    <property type="match status" value="1"/>
</dbReference>
<dbReference type="InterPro" id="IPR001478">
    <property type="entry name" value="PDZ"/>
</dbReference>
<dbReference type="Gene3D" id="2.30.42.10">
    <property type="match status" value="1"/>
</dbReference>
<dbReference type="SUPFAM" id="SSF52096">
    <property type="entry name" value="ClpP/crotonase"/>
    <property type="match status" value="1"/>
</dbReference>
<sequence length="553" mass="62151">MRLRKRFTLIASTALLAGTVGLYSFKNDDRFFEIARNLDIYATLFKELNMYYVDEVNPNRMVKTSIDAMLKALDPYTNFFAEDEIEDYMTMTTGRYNGIGALIGQRQGKNIVLMIYEGTPAEKSGLQIGDEVIKVDGVDVKSRRDADAGKLLRGQTNTAVKLTVKRYGQKDPVDVSVTRDVVKMTNVPYYGMINSEVGYIDLKDFTATASREVRTAFQELKGKGMKKLILDVRENPGGLLNMAIDISNLFIPKDSEVVTTKGKVTEWNKTYTALNPPVDLEIPIVVLTNSHSASAAEIVSGVIQDYDRGVLIGQRTYGKGLVQTTRELSFNTKLKITTAKYYIPSGRCIQAIDYSHRNPDGSVGKIPDSLKTAFKTKAGRVVYDGGGVTPDIAIEDQTPTPIALSLTNKGLIFDYAVKYRHEHPAIKPAREFRLTDAEYQDFVKWVSDKEYDYTTQVEKDLNTLEASAKKEKYFDQIQDQLKSLKTKMSHSKDADLNTFKPEIKTLLEQEITGHYYLQKGLKESSFGTDPEIKAALDLFGNMNRYQEILKGKK</sequence>
<dbReference type="GO" id="GO:0004175">
    <property type="term" value="F:endopeptidase activity"/>
    <property type="evidence" value="ECO:0007669"/>
    <property type="project" value="TreeGrafter"/>
</dbReference>
<dbReference type="Gene3D" id="3.30.750.44">
    <property type="match status" value="1"/>
</dbReference>
<keyword evidence="8" id="KW-1185">Reference proteome</keyword>
<dbReference type="PANTHER" id="PTHR32060:SF30">
    <property type="entry name" value="CARBOXY-TERMINAL PROCESSING PROTEASE CTPA"/>
    <property type="match status" value="1"/>
</dbReference>
<comment type="caution">
    <text evidence="7">The sequence shown here is derived from an EMBL/GenBank/DDBJ whole genome shotgun (WGS) entry which is preliminary data.</text>
</comment>